<protein>
    <submittedName>
        <fullName evidence="2">Uncharacterized protein</fullName>
    </submittedName>
</protein>
<feature type="non-terminal residue" evidence="2">
    <location>
        <position position="1"/>
    </location>
</feature>
<accession>A0A813LXH9</accession>
<reference evidence="2" key="1">
    <citation type="submission" date="2021-02" db="EMBL/GenBank/DDBJ databases">
        <authorList>
            <person name="Dougan E. K."/>
            <person name="Rhodes N."/>
            <person name="Thang M."/>
            <person name="Chan C."/>
        </authorList>
    </citation>
    <scope>NUCLEOTIDE SEQUENCE</scope>
</reference>
<dbReference type="AlphaFoldDB" id="A0A813LXH9"/>
<sequence length="147" mass="15351">MGGGYRSGGGKGGGGAKGVGLRLHRSIELVTVSGSSSGSLLQPLLPSSSRIGGPEAAGGAGRGVGLPVDIGKESPTLAKLPETEAQPTIQVTPRKGNAGRPAGVRQQESLRRGRKGPERRGRMGRPQQRMRRVVRAQIRSRWTGDRL</sequence>
<dbReference type="Proteomes" id="UP000626109">
    <property type="component" value="Unassembled WGS sequence"/>
</dbReference>
<feature type="compositionally biased region" description="Low complexity" evidence="1">
    <location>
        <begin position="33"/>
        <end position="54"/>
    </location>
</feature>
<evidence type="ECO:0000256" key="1">
    <source>
        <dbReference type="SAM" id="MobiDB-lite"/>
    </source>
</evidence>
<feature type="compositionally biased region" description="Gly residues" evidence="1">
    <location>
        <begin position="55"/>
        <end position="64"/>
    </location>
</feature>
<gene>
    <name evidence="2" type="ORF">PGLA2088_LOCUS50915</name>
</gene>
<proteinExistence type="predicted"/>
<evidence type="ECO:0000313" key="2">
    <source>
        <dbReference type="EMBL" id="CAE8742312.1"/>
    </source>
</evidence>
<name>A0A813LXH9_POLGL</name>
<feature type="compositionally biased region" description="Basic and acidic residues" evidence="1">
    <location>
        <begin position="108"/>
        <end position="121"/>
    </location>
</feature>
<feature type="region of interest" description="Disordered" evidence="1">
    <location>
        <begin position="33"/>
        <end position="134"/>
    </location>
</feature>
<organism evidence="2 3">
    <name type="scientific">Polarella glacialis</name>
    <name type="common">Dinoflagellate</name>
    <dbReference type="NCBI Taxonomy" id="89957"/>
    <lineage>
        <taxon>Eukaryota</taxon>
        <taxon>Sar</taxon>
        <taxon>Alveolata</taxon>
        <taxon>Dinophyceae</taxon>
        <taxon>Suessiales</taxon>
        <taxon>Suessiaceae</taxon>
        <taxon>Polarella</taxon>
    </lineage>
</organism>
<comment type="caution">
    <text evidence="2">The sequence shown here is derived from an EMBL/GenBank/DDBJ whole genome shotgun (WGS) entry which is preliminary data.</text>
</comment>
<dbReference type="EMBL" id="CAJNNW010037494">
    <property type="protein sequence ID" value="CAE8742312.1"/>
    <property type="molecule type" value="Genomic_DNA"/>
</dbReference>
<evidence type="ECO:0000313" key="3">
    <source>
        <dbReference type="Proteomes" id="UP000626109"/>
    </source>
</evidence>